<accession>A0A5J4T9I0</accession>
<name>A0A5J4T9I0_9EUKA</name>
<dbReference type="Proteomes" id="UP000324800">
    <property type="component" value="Unassembled WGS sequence"/>
</dbReference>
<dbReference type="AlphaFoldDB" id="A0A5J4T9I0"/>
<evidence type="ECO:0000313" key="1">
    <source>
        <dbReference type="EMBL" id="KAA6354473.1"/>
    </source>
</evidence>
<organism evidence="1 2">
    <name type="scientific">Streblomastix strix</name>
    <dbReference type="NCBI Taxonomy" id="222440"/>
    <lineage>
        <taxon>Eukaryota</taxon>
        <taxon>Metamonada</taxon>
        <taxon>Preaxostyla</taxon>
        <taxon>Oxymonadida</taxon>
        <taxon>Streblomastigidae</taxon>
        <taxon>Streblomastix</taxon>
    </lineage>
</organism>
<proteinExistence type="predicted"/>
<evidence type="ECO:0000313" key="2">
    <source>
        <dbReference type="Proteomes" id="UP000324800"/>
    </source>
</evidence>
<protein>
    <submittedName>
        <fullName evidence="1">Uncharacterized protein</fullName>
    </submittedName>
</protein>
<dbReference type="EMBL" id="SNRW01036258">
    <property type="protein sequence ID" value="KAA6354473.1"/>
    <property type="molecule type" value="Genomic_DNA"/>
</dbReference>
<comment type="caution">
    <text evidence="1">The sequence shown here is derived from an EMBL/GenBank/DDBJ whole genome shotgun (WGS) entry which is preliminary data.</text>
</comment>
<reference evidence="1 2" key="1">
    <citation type="submission" date="2019-03" db="EMBL/GenBank/DDBJ databases">
        <title>Single cell metagenomics reveals metabolic interactions within the superorganism composed of flagellate Streblomastix strix and complex community of Bacteroidetes bacteria on its surface.</title>
        <authorList>
            <person name="Treitli S.C."/>
            <person name="Kolisko M."/>
            <person name="Husnik F."/>
            <person name="Keeling P."/>
            <person name="Hampl V."/>
        </authorList>
    </citation>
    <scope>NUCLEOTIDE SEQUENCE [LARGE SCALE GENOMIC DNA]</scope>
    <source>
        <strain evidence="1">ST1C</strain>
    </source>
</reference>
<gene>
    <name evidence="1" type="ORF">EZS28_050000</name>
</gene>
<sequence>MFLQDEPKARKGRRFARKILRILNLSKGAIDMILCGQRYNIQRRHFYAMEKLRNGPKTNNSTVLDLFMMKQHIIIAEVLAQFTSVNTSASSALQFHNGLSSMFSLTFNIDLKNSHMFQFTRKAISANMIVIPKYEDAWNVEILFDYWRGKDRTKIGQTLNCRLNSLHSL</sequence>